<dbReference type="AlphaFoldDB" id="A0A4U5LW76"/>
<reference evidence="1 2" key="1">
    <citation type="journal article" date="2015" name="Genome Biol.">
        <title>Comparative genomics of Steinernema reveals deeply conserved gene regulatory networks.</title>
        <authorList>
            <person name="Dillman A.R."/>
            <person name="Macchietto M."/>
            <person name="Porter C.F."/>
            <person name="Rogers A."/>
            <person name="Williams B."/>
            <person name="Antoshechkin I."/>
            <person name="Lee M.M."/>
            <person name="Goodwin Z."/>
            <person name="Lu X."/>
            <person name="Lewis E.E."/>
            <person name="Goodrich-Blair H."/>
            <person name="Stock S.P."/>
            <person name="Adams B.J."/>
            <person name="Sternberg P.W."/>
            <person name="Mortazavi A."/>
        </authorList>
    </citation>
    <scope>NUCLEOTIDE SEQUENCE [LARGE SCALE GENOMIC DNA]</scope>
    <source>
        <strain evidence="1 2">ALL</strain>
    </source>
</reference>
<proteinExistence type="predicted"/>
<organism evidence="1 2">
    <name type="scientific">Steinernema carpocapsae</name>
    <name type="common">Entomopathogenic nematode</name>
    <dbReference type="NCBI Taxonomy" id="34508"/>
    <lineage>
        <taxon>Eukaryota</taxon>
        <taxon>Metazoa</taxon>
        <taxon>Ecdysozoa</taxon>
        <taxon>Nematoda</taxon>
        <taxon>Chromadorea</taxon>
        <taxon>Rhabditida</taxon>
        <taxon>Tylenchina</taxon>
        <taxon>Panagrolaimomorpha</taxon>
        <taxon>Strongyloidoidea</taxon>
        <taxon>Steinernematidae</taxon>
        <taxon>Steinernema</taxon>
    </lineage>
</organism>
<evidence type="ECO:0000313" key="2">
    <source>
        <dbReference type="Proteomes" id="UP000298663"/>
    </source>
</evidence>
<keyword evidence="2" id="KW-1185">Reference proteome</keyword>
<gene>
    <name evidence="1" type="ORF">L596_027675</name>
</gene>
<sequence length="107" mass="11684">MVIAPPATISMIAKRHQGSLPPNVGGSLEQPVLTPMQRLLLKGVLKGYISMFGQTLRLKTGLESTPFDREGLHGGYAKVWINETAMWSVVDDQKDFNECGPTSSVKL</sequence>
<comment type="caution">
    <text evidence="1">The sequence shown here is derived from an EMBL/GenBank/DDBJ whole genome shotgun (WGS) entry which is preliminary data.</text>
</comment>
<reference evidence="1 2" key="2">
    <citation type="journal article" date="2019" name="G3 (Bethesda)">
        <title>Hybrid Assembly of the Genome of the Entomopathogenic Nematode Steinernema carpocapsae Identifies the X-Chromosome.</title>
        <authorList>
            <person name="Serra L."/>
            <person name="Macchietto M."/>
            <person name="Macias-Munoz A."/>
            <person name="McGill C.J."/>
            <person name="Rodriguez I.M."/>
            <person name="Rodriguez B."/>
            <person name="Murad R."/>
            <person name="Mortazavi A."/>
        </authorList>
    </citation>
    <scope>NUCLEOTIDE SEQUENCE [LARGE SCALE GENOMIC DNA]</scope>
    <source>
        <strain evidence="1 2">ALL</strain>
    </source>
</reference>
<dbReference type="EMBL" id="AZBU02000011">
    <property type="protein sequence ID" value="TKR60426.1"/>
    <property type="molecule type" value="Genomic_DNA"/>
</dbReference>
<accession>A0A4U5LW76</accession>
<name>A0A4U5LW76_STECR</name>
<protein>
    <submittedName>
        <fullName evidence="1">Uncharacterized protein</fullName>
    </submittedName>
</protein>
<dbReference type="Proteomes" id="UP000298663">
    <property type="component" value="Unassembled WGS sequence"/>
</dbReference>
<evidence type="ECO:0000313" key="1">
    <source>
        <dbReference type="EMBL" id="TKR60426.1"/>
    </source>
</evidence>